<keyword evidence="9" id="KW-1185">Reference proteome</keyword>
<dbReference type="InterPro" id="IPR036236">
    <property type="entry name" value="Znf_C2H2_sf"/>
</dbReference>
<accession>A0AA39PXP3</accession>
<proteinExistence type="predicted"/>
<evidence type="ECO:0000256" key="2">
    <source>
        <dbReference type="ARBA" id="ARBA00022737"/>
    </source>
</evidence>
<evidence type="ECO:0000256" key="6">
    <source>
        <dbReference type="SAM" id="MobiDB-lite"/>
    </source>
</evidence>
<dbReference type="GO" id="GO:0000981">
    <property type="term" value="F:DNA-binding transcription factor activity, RNA polymerase II-specific"/>
    <property type="evidence" value="ECO:0007669"/>
    <property type="project" value="TreeGrafter"/>
</dbReference>
<evidence type="ECO:0000256" key="4">
    <source>
        <dbReference type="ARBA" id="ARBA00022833"/>
    </source>
</evidence>
<comment type="caution">
    <text evidence="8">The sequence shown here is derived from an EMBL/GenBank/DDBJ whole genome shotgun (WGS) entry which is preliminary data.</text>
</comment>
<evidence type="ECO:0000313" key="8">
    <source>
        <dbReference type="EMBL" id="KAK0492513.1"/>
    </source>
</evidence>
<dbReference type="AlphaFoldDB" id="A0AA39PXP3"/>
<dbReference type="Gene3D" id="3.30.160.60">
    <property type="entry name" value="Classic Zinc Finger"/>
    <property type="match status" value="2"/>
</dbReference>
<evidence type="ECO:0000256" key="1">
    <source>
        <dbReference type="ARBA" id="ARBA00022723"/>
    </source>
</evidence>
<evidence type="ECO:0000313" key="9">
    <source>
        <dbReference type="Proteomes" id="UP001175228"/>
    </source>
</evidence>
<dbReference type="SUPFAM" id="SSF57667">
    <property type="entry name" value="beta-beta-alpha zinc fingers"/>
    <property type="match status" value="1"/>
</dbReference>
<dbReference type="EMBL" id="JAUEPU010000029">
    <property type="protein sequence ID" value="KAK0492513.1"/>
    <property type="molecule type" value="Genomic_DNA"/>
</dbReference>
<feature type="domain" description="C2H2-type" evidence="7">
    <location>
        <begin position="103"/>
        <end position="130"/>
    </location>
</feature>
<feature type="region of interest" description="Disordered" evidence="6">
    <location>
        <begin position="76"/>
        <end position="97"/>
    </location>
</feature>
<dbReference type="Proteomes" id="UP001175228">
    <property type="component" value="Unassembled WGS sequence"/>
</dbReference>
<dbReference type="Pfam" id="PF00096">
    <property type="entry name" value="zf-C2H2"/>
    <property type="match status" value="2"/>
</dbReference>
<evidence type="ECO:0000259" key="7">
    <source>
        <dbReference type="PROSITE" id="PS50157"/>
    </source>
</evidence>
<dbReference type="PANTHER" id="PTHR23235:SF120">
    <property type="entry name" value="KRUPPEL-LIKE FACTOR 15"/>
    <property type="match status" value="1"/>
</dbReference>
<keyword evidence="4" id="KW-0862">Zinc</keyword>
<sequence>MPENISLPSIHEMFPEHLLRIPPEVSIKSTLPHTPIPKSHSYVPSPPLQRGERYSLDIHRSRLAYHSSPSLPYQPIALGGYRGHSRRSPPTANEDAEDDTKKFICTICKKRFGRPSGLKIHINTHTGATPFRCPVVGCRREFNVNSNMLRHYRSHLNSTLPVRSITSSYRHLSSPYSDQPMVVSAKATHLGGPMKKPQQKFVWRPQLSSPSFEKKDQEQRRSCDAVLPREIHDDRYAEGNPGMYNHKQHRSMSDARCTRDAYNEWETERGRNYPYVKHCSYSYV</sequence>
<dbReference type="GO" id="GO:0000978">
    <property type="term" value="F:RNA polymerase II cis-regulatory region sequence-specific DNA binding"/>
    <property type="evidence" value="ECO:0007669"/>
    <property type="project" value="TreeGrafter"/>
</dbReference>
<organism evidence="8 9">
    <name type="scientific">Armillaria luteobubalina</name>
    <dbReference type="NCBI Taxonomy" id="153913"/>
    <lineage>
        <taxon>Eukaryota</taxon>
        <taxon>Fungi</taxon>
        <taxon>Dikarya</taxon>
        <taxon>Basidiomycota</taxon>
        <taxon>Agaricomycotina</taxon>
        <taxon>Agaricomycetes</taxon>
        <taxon>Agaricomycetidae</taxon>
        <taxon>Agaricales</taxon>
        <taxon>Marasmiineae</taxon>
        <taxon>Physalacriaceae</taxon>
        <taxon>Armillaria</taxon>
    </lineage>
</organism>
<dbReference type="PROSITE" id="PS00028">
    <property type="entry name" value="ZINC_FINGER_C2H2_1"/>
    <property type="match status" value="2"/>
</dbReference>
<dbReference type="PROSITE" id="PS50157">
    <property type="entry name" value="ZINC_FINGER_C2H2_2"/>
    <property type="match status" value="2"/>
</dbReference>
<evidence type="ECO:0000256" key="3">
    <source>
        <dbReference type="ARBA" id="ARBA00022771"/>
    </source>
</evidence>
<dbReference type="GO" id="GO:0008270">
    <property type="term" value="F:zinc ion binding"/>
    <property type="evidence" value="ECO:0007669"/>
    <property type="project" value="UniProtKB-KW"/>
</dbReference>
<dbReference type="InterPro" id="IPR013087">
    <property type="entry name" value="Znf_C2H2_type"/>
</dbReference>
<keyword evidence="1" id="KW-0479">Metal-binding</keyword>
<protein>
    <recommendedName>
        <fullName evidence="7">C2H2-type domain-containing protein</fullName>
    </recommendedName>
</protein>
<dbReference type="FunFam" id="3.30.160.60:FF:000100">
    <property type="entry name" value="Zinc finger 45-like"/>
    <property type="match status" value="1"/>
</dbReference>
<reference evidence="8" key="1">
    <citation type="submission" date="2023-06" db="EMBL/GenBank/DDBJ databases">
        <authorList>
            <consortium name="Lawrence Berkeley National Laboratory"/>
            <person name="Ahrendt S."/>
            <person name="Sahu N."/>
            <person name="Indic B."/>
            <person name="Wong-Bajracharya J."/>
            <person name="Merenyi Z."/>
            <person name="Ke H.-M."/>
            <person name="Monk M."/>
            <person name="Kocsube S."/>
            <person name="Drula E."/>
            <person name="Lipzen A."/>
            <person name="Balint B."/>
            <person name="Henrissat B."/>
            <person name="Andreopoulos B."/>
            <person name="Martin F.M."/>
            <person name="Harder C.B."/>
            <person name="Rigling D."/>
            <person name="Ford K.L."/>
            <person name="Foster G.D."/>
            <person name="Pangilinan J."/>
            <person name="Papanicolaou A."/>
            <person name="Barry K."/>
            <person name="LaButti K."/>
            <person name="Viragh M."/>
            <person name="Koriabine M."/>
            <person name="Yan M."/>
            <person name="Riley R."/>
            <person name="Champramary S."/>
            <person name="Plett K.L."/>
            <person name="Tsai I.J."/>
            <person name="Slot J."/>
            <person name="Sipos G."/>
            <person name="Plett J."/>
            <person name="Nagy L.G."/>
            <person name="Grigoriev I.V."/>
        </authorList>
    </citation>
    <scope>NUCLEOTIDE SEQUENCE</scope>
    <source>
        <strain evidence="8">HWK02</strain>
    </source>
</reference>
<dbReference type="SMART" id="SM00355">
    <property type="entry name" value="ZnF_C2H2"/>
    <property type="match status" value="2"/>
</dbReference>
<keyword evidence="2" id="KW-0677">Repeat</keyword>
<gene>
    <name evidence="8" type="ORF">EDD18DRAFT_1290195</name>
</gene>
<name>A0AA39PXP3_9AGAR</name>
<feature type="domain" description="C2H2-type" evidence="7">
    <location>
        <begin position="131"/>
        <end position="160"/>
    </location>
</feature>
<keyword evidence="3 5" id="KW-0863">Zinc-finger</keyword>
<evidence type="ECO:0000256" key="5">
    <source>
        <dbReference type="PROSITE-ProRule" id="PRU00042"/>
    </source>
</evidence>
<dbReference type="PANTHER" id="PTHR23235">
    <property type="entry name" value="KRUEPPEL-LIKE TRANSCRIPTION FACTOR"/>
    <property type="match status" value="1"/>
</dbReference>